<dbReference type="Proteomes" id="UP000001508">
    <property type="component" value="Chromosome"/>
</dbReference>
<dbReference type="Pfam" id="PF00563">
    <property type="entry name" value="EAL"/>
    <property type="match status" value="1"/>
</dbReference>
<dbReference type="SMART" id="SM00267">
    <property type="entry name" value="GGDEF"/>
    <property type="match status" value="1"/>
</dbReference>
<dbReference type="InterPro" id="IPR052155">
    <property type="entry name" value="Biofilm_reg_signaling"/>
</dbReference>
<dbReference type="KEGG" id="dak:DaAHT2_0746"/>
<dbReference type="PANTHER" id="PTHR44757">
    <property type="entry name" value="DIGUANYLATE CYCLASE DGCP"/>
    <property type="match status" value="1"/>
</dbReference>
<dbReference type="HOGENOM" id="CLU_000445_70_50_7"/>
<organism evidence="4 5">
    <name type="scientific">Desulfurivibrio alkaliphilus (strain DSM 19089 / UNIQEM U267 / AHT2)</name>
    <dbReference type="NCBI Taxonomy" id="589865"/>
    <lineage>
        <taxon>Bacteria</taxon>
        <taxon>Pseudomonadati</taxon>
        <taxon>Thermodesulfobacteriota</taxon>
        <taxon>Desulfobulbia</taxon>
        <taxon>Desulfobulbales</taxon>
        <taxon>Desulfobulbaceae</taxon>
        <taxon>Desulfurivibrio</taxon>
    </lineage>
</organism>
<dbReference type="EMBL" id="CP001940">
    <property type="protein sequence ID" value="ADH85450.1"/>
    <property type="molecule type" value="Genomic_DNA"/>
</dbReference>
<feature type="compositionally biased region" description="Polar residues" evidence="1">
    <location>
        <begin position="1"/>
        <end position="18"/>
    </location>
</feature>
<dbReference type="PROSITE" id="PS50883">
    <property type="entry name" value="EAL"/>
    <property type="match status" value="1"/>
</dbReference>
<sequence length="482" mass="53138">MNSSHHIVNQASPATPTADSGCCSPDKLATLEAEIHRLTFYDRLTGLANRHLFYDRLEQAGAVSARSGCYCAMLLLDLDRFKGINDLWGSRVGDQLLQIVAARLRTVVRACDTIARRGGDEFAVLFLNLSDNAELAVTRAGRLAEKIRRTITAPICGSEYEMDRDFHLSAGFGVVLFRGQEESAVDLLRYADTAMCHAKEAGPGNIRFFDPAIQIALEESEAMLQDLRQALHQDELVLHYQPQTDGNGHIVGAEALVRWHHPRQGLIAPGHFIPLAETNGLILSIGRRVLQQACAAATRWRRYIGADWQLAVNVSARQFQQQTFVDEVRTIVADSSLEPHRLKLELTESLVLSDIDDTIAKMCALREDGIGFAMDDFGTGHSSLAKLKHLPLDQLKIDRSFIGDLETTPQDTAITRAIIAMGQALGLEVVAEGVETEGQSDFLRRHGCHGFQGYFFSKPLPEADFEQLLQVGVRLPQAAVCG</sequence>
<reference evidence="5" key="1">
    <citation type="submission" date="2010-02" db="EMBL/GenBank/DDBJ databases">
        <title>Complete sequence of Desulfurivibrio alkaliphilus AHT2.</title>
        <authorList>
            <consortium name="US DOE Joint Genome Institute"/>
            <person name="Pitluck S."/>
            <person name="Chertkov O."/>
            <person name="Detter J.C."/>
            <person name="Han C."/>
            <person name="Tapia R."/>
            <person name="Larimer F."/>
            <person name="Land M."/>
            <person name="Hauser L."/>
            <person name="Kyrpides N."/>
            <person name="Mikhailova N."/>
            <person name="Sorokin D.Y."/>
            <person name="Muyzer G."/>
            <person name="Woyke T."/>
        </authorList>
    </citation>
    <scope>NUCLEOTIDE SEQUENCE [LARGE SCALE GENOMIC DNA]</scope>
    <source>
        <strain evidence="5">DSM 19089 / UNIQEM U267 / AHT2</strain>
    </source>
</reference>
<dbReference type="RefSeq" id="WP_013162980.1">
    <property type="nucleotide sequence ID" value="NC_014216.1"/>
</dbReference>
<feature type="domain" description="GGDEF" evidence="3">
    <location>
        <begin position="69"/>
        <end position="211"/>
    </location>
</feature>
<evidence type="ECO:0000259" key="3">
    <source>
        <dbReference type="PROSITE" id="PS50887"/>
    </source>
</evidence>
<dbReference type="NCBIfam" id="TIGR00254">
    <property type="entry name" value="GGDEF"/>
    <property type="match status" value="1"/>
</dbReference>
<dbReference type="FunFam" id="3.20.20.450:FF:000001">
    <property type="entry name" value="Cyclic di-GMP phosphodiesterase yahA"/>
    <property type="match status" value="1"/>
</dbReference>
<dbReference type="InterPro" id="IPR035919">
    <property type="entry name" value="EAL_sf"/>
</dbReference>
<evidence type="ECO:0000313" key="5">
    <source>
        <dbReference type="Proteomes" id="UP000001508"/>
    </source>
</evidence>
<dbReference type="InterPro" id="IPR000160">
    <property type="entry name" value="GGDEF_dom"/>
</dbReference>
<name>D6Z1M5_DESAT</name>
<dbReference type="CDD" id="cd01949">
    <property type="entry name" value="GGDEF"/>
    <property type="match status" value="1"/>
</dbReference>
<dbReference type="OrthoDB" id="9759431at2"/>
<dbReference type="SMART" id="SM00052">
    <property type="entry name" value="EAL"/>
    <property type="match status" value="1"/>
</dbReference>
<dbReference type="AlphaFoldDB" id="D6Z1M5"/>
<dbReference type="SUPFAM" id="SSF141868">
    <property type="entry name" value="EAL domain-like"/>
    <property type="match status" value="1"/>
</dbReference>
<evidence type="ECO:0000259" key="2">
    <source>
        <dbReference type="PROSITE" id="PS50883"/>
    </source>
</evidence>
<dbReference type="InterPro" id="IPR001633">
    <property type="entry name" value="EAL_dom"/>
</dbReference>
<evidence type="ECO:0000256" key="1">
    <source>
        <dbReference type="SAM" id="MobiDB-lite"/>
    </source>
</evidence>
<proteinExistence type="predicted"/>
<dbReference type="InterPro" id="IPR029787">
    <property type="entry name" value="Nucleotide_cyclase"/>
</dbReference>
<dbReference type="Pfam" id="PF00990">
    <property type="entry name" value="GGDEF"/>
    <property type="match status" value="1"/>
</dbReference>
<dbReference type="Gene3D" id="3.20.20.450">
    <property type="entry name" value="EAL domain"/>
    <property type="match status" value="1"/>
</dbReference>
<dbReference type="eggNOG" id="COG5001">
    <property type="taxonomic scope" value="Bacteria"/>
</dbReference>
<dbReference type="InterPro" id="IPR043128">
    <property type="entry name" value="Rev_trsase/Diguanyl_cyclase"/>
</dbReference>
<feature type="domain" description="EAL" evidence="2">
    <location>
        <begin position="220"/>
        <end position="473"/>
    </location>
</feature>
<accession>D6Z1M5</accession>
<gene>
    <name evidence="4" type="ordered locus">DaAHT2_0746</name>
</gene>
<dbReference type="STRING" id="589865.DaAHT2_0746"/>
<dbReference type="PROSITE" id="PS50887">
    <property type="entry name" value="GGDEF"/>
    <property type="match status" value="1"/>
</dbReference>
<dbReference type="Gene3D" id="3.30.70.270">
    <property type="match status" value="1"/>
</dbReference>
<dbReference type="PANTHER" id="PTHR44757:SF2">
    <property type="entry name" value="BIOFILM ARCHITECTURE MAINTENANCE PROTEIN MBAA"/>
    <property type="match status" value="1"/>
</dbReference>
<feature type="region of interest" description="Disordered" evidence="1">
    <location>
        <begin position="1"/>
        <end position="21"/>
    </location>
</feature>
<dbReference type="CDD" id="cd01948">
    <property type="entry name" value="EAL"/>
    <property type="match status" value="1"/>
</dbReference>
<protein>
    <submittedName>
        <fullName evidence="4">Diguanylate cyclase/phosphodiesterase</fullName>
    </submittedName>
</protein>
<dbReference type="InParanoid" id="D6Z1M5"/>
<keyword evidence="5" id="KW-1185">Reference proteome</keyword>
<evidence type="ECO:0000313" key="4">
    <source>
        <dbReference type="EMBL" id="ADH85450.1"/>
    </source>
</evidence>
<dbReference type="SUPFAM" id="SSF55073">
    <property type="entry name" value="Nucleotide cyclase"/>
    <property type="match status" value="1"/>
</dbReference>